<gene>
    <name evidence="2" type="ORF">SAMN04488101_12614</name>
</gene>
<dbReference type="Pfam" id="PF13648">
    <property type="entry name" value="Lipocalin_4"/>
    <property type="match status" value="1"/>
</dbReference>
<dbReference type="OrthoDB" id="799390at2"/>
<dbReference type="AlphaFoldDB" id="A0A1W2F8Z2"/>
<organism evidence="2 3">
    <name type="scientific">Pedobacter nyackensis</name>
    <dbReference type="NCBI Taxonomy" id="475255"/>
    <lineage>
        <taxon>Bacteria</taxon>
        <taxon>Pseudomonadati</taxon>
        <taxon>Bacteroidota</taxon>
        <taxon>Sphingobacteriia</taxon>
        <taxon>Sphingobacteriales</taxon>
        <taxon>Sphingobacteriaceae</taxon>
        <taxon>Pedobacter</taxon>
    </lineage>
</organism>
<accession>A0A1W2F8Z2</accession>
<evidence type="ECO:0000259" key="1">
    <source>
        <dbReference type="Pfam" id="PF13648"/>
    </source>
</evidence>
<protein>
    <submittedName>
        <fullName evidence="2">Lipocalin-like domain-containing protein</fullName>
    </submittedName>
</protein>
<evidence type="ECO:0000313" key="2">
    <source>
        <dbReference type="EMBL" id="SMD18365.1"/>
    </source>
</evidence>
<reference evidence="2 3" key="1">
    <citation type="submission" date="2017-04" db="EMBL/GenBank/DDBJ databases">
        <authorList>
            <person name="Afonso C.L."/>
            <person name="Miller P.J."/>
            <person name="Scott M.A."/>
            <person name="Spackman E."/>
            <person name="Goraichik I."/>
            <person name="Dimitrov K.M."/>
            <person name="Suarez D.L."/>
            <person name="Swayne D.E."/>
        </authorList>
    </citation>
    <scope>NUCLEOTIDE SEQUENCE [LARGE SCALE GENOMIC DNA]</scope>
    <source>
        <strain evidence="2 3">DSM 19625</strain>
    </source>
</reference>
<proteinExistence type="predicted"/>
<dbReference type="EMBL" id="FWYB01000026">
    <property type="protein sequence ID" value="SMD18365.1"/>
    <property type="molecule type" value="Genomic_DNA"/>
</dbReference>
<sequence length="149" mass="16932">MKRRHLLIVMISAVICFSGCKKIPIVPENKAKAIIGKKWKLTGYTENNVDKLTENYAPCELDNIDIYMPDGSYIIDEGLTKCNDDDEQLQEGSKWIIKGNKLILSYENDDYDMEIEAQFEILEISAKTLKLAIPNFDGPGTFIFTFTAQ</sequence>
<dbReference type="InterPro" id="IPR024311">
    <property type="entry name" value="Lipocalin-like"/>
</dbReference>
<evidence type="ECO:0000313" key="3">
    <source>
        <dbReference type="Proteomes" id="UP000192678"/>
    </source>
</evidence>
<dbReference type="RefSeq" id="WP_084292512.1">
    <property type="nucleotide sequence ID" value="NZ_FWYB01000026.1"/>
</dbReference>
<name>A0A1W2F8Z2_9SPHI</name>
<feature type="domain" description="Lipocalin-like" evidence="1">
    <location>
        <begin position="37"/>
        <end position="131"/>
    </location>
</feature>
<dbReference type="Proteomes" id="UP000192678">
    <property type="component" value="Unassembled WGS sequence"/>
</dbReference>
<dbReference type="STRING" id="475255.SAMN04488101_12614"/>
<keyword evidence="3" id="KW-1185">Reference proteome</keyword>